<proteinExistence type="predicted"/>
<dbReference type="AlphaFoldDB" id="A0A6C0JLM4"/>
<name>A0A6C0JLM4_9ZZZZ</name>
<dbReference type="EMBL" id="MN740401">
    <property type="protein sequence ID" value="QHU04544.1"/>
    <property type="molecule type" value="Genomic_DNA"/>
</dbReference>
<sequence>MSTDWVLNSFTIVLGCGNETLGLNAQTLSTGEHKMNFSLRKFDIGMIKSRCEIDSRKSPMMVVIGKKDTGKSFLVRDILYNCQQDFPVGTVISGTEVANEFFQHMVPSKFIHDKYTPQIVMNVIKRQMTMKQKRNTAKNGSGGQSNIDPRAFLILDDCLYDSSWIKEESTRYVFMNGRHIDMMTIITMQYPLGITPNLRTNVDFVFILRENILGNRRRIYENYAGMFPTFEMFCTFMDQCTENFECLVICNNVNSNKLEDQVFWYKAAEHPPFRMCDSSLWANNQPFTSAILAADDWTAGAVQKKNGGSVWVKKEHGGGGDGK</sequence>
<evidence type="ECO:0000313" key="1">
    <source>
        <dbReference type="EMBL" id="QHU04544.1"/>
    </source>
</evidence>
<dbReference type="Gene3D" id="3.40.50.300">
    <property type="entry name" value="P-loop containing nucleotide triphosphate hydrolases"/>
    <property type="match status" value="1"/>
</dbReference>
<dbReference type="InterPro" id="IPR027417">
    <property type="entry name" value="P-loop_NTPase"/>
</dbReference>
<reference evidence="1" key="1">
    <citation type="journal article" date="2020" name="Nature">
        <title>Giant virus diversity and host interactions through global metagenomics.</title>
        <authorList>
            <person name="Schulz F."/>
            <person name="Roux S."/>
            <person name="Paez-Espino D."/>
            <person name="Jungbluth S."/>
            <person name="Walsh D.A."/>
            <person name="Denef V.J."/>
            <person name="McMahon K.D."/>
            <person name="Konstantinidis K.T."/>
            <person name="Eloe-Fadrosh E.A."/>
            <person name="Kyrpides N.C."/>
            <person name="Woyke T."/>
        </authorList>
    </citation>
    <scope>NUCLEOTIDE SEQUENCE</scope>
    <source>
        <strain evidence="1">GVMAG-M-3300027708-51</strain>
    </source>
</reference>
<accession>A0A6C0JLM4</accession>
<protein>
    <submittedName>
        <fullName evidence="1">Uncharacterized protein</fullName>
    </submittedName>
</protein>
<organism evidence="1">
    <name type="scientific">viral metagenome</name>
    <dbReference type="NCBI Taxonomy" id="1070528"/>
    <lineage>
        <taxon>unclassified sequences</taxon>
        <taxon>metagenomes</taxon>
        <taxon>organismal metagenomes</taxon>
    </lineage>
</organism>